<name>A0A4Y2SYW9_ARAVE</name>
<evidence type="ECO:0000313" key="2">
    <source>
        <dbReference type="Proteomes" id="UP000499080"/>
    </source>
</evidence>
<dbReference type="AlphaFoldDB" id="A0A4Y2SYW9"/>
<dbReference type="EMBL" id="BGPR01024342">
    <property type="protein sequence ID" value="GBN92359.1"/>
    <property type="molecule type" value="Genomic_DNA"/>
</dbReference>
<protein>
    <submittedName>
        <fullName evidence="1">Uncharacterized protein</fullName>
    </submittedName>
</protein>
<organism evidence="1 2">
    <name type="scientific">Araneus ventricosus</name>
    <name type="common">Orbweaver spider</name>
    <name type="synonym">Epeira ventricosa</name>
    <dbReference type="NCBI Taxonomy" id="182803"/>
    <lineage>
        <taxon>Eukaryota</taxon>
        <taxon>Metazoa</taxon>
        <taxon>Ecdysozoa</taxon>
        <taxon>Arthropoda</taxon>
        <taxon>Chelicerata</taxon>
        <taxon>Arachnida</taxon>
        <taxon>Araneae</taxon>
        <taxon>Araneomorphae</taxon>
        <taxon>Entelegynae</taxon>
        <taxon>Araneoidea</taxon>
        <taxon>Araneidae</taxon>
        <taxon>Araneus</taxon>
    </lineage>
</organism>
<reference evidence="1 2" key="1">
    <citation type="journal article" date="2019" name="Sci. Rep.">
        <title>Orb-weaving spider Araneus ventricosus genome elucidates the spidroin gene catalogue.</title>
        <authorList>
            <person name="Kono N."/>
            <person name="Nakamura H."/>
            <person name="Ohtoshi R."/>
            <person name="Moran D.A.P."/>
            <person name="Shinohara A."/>
            <person name="Yoshida Y."/>
            <person name="Fujiwara M."/>
            <person name="Mori M."/>
            <person name="Tomita M."/>
            <person name="Arakawa K."/>
        </authorList>
    </citation>
    <scope>NUCLEOTIDE SEQUENCE [LARGE SCALE GENOMIC DNA]</scope>
</reference>
<evidence type="ECO:0000313" key="1">
    <source>
        <dbReference type="EMBL" id="GBN92359.1"/>
    </source>
</evidence>
<sequence>MWIAIPPVPDILFVHITTDIKIALSEKRIELPKPETFSCIFSAHSQNSTLQSGSSSVRCCNICFLYGYHLLVCKFRMTAKTPDPLRRTAGHLC</sequence>
<comment type="caution">
    <text evidence="1">The sequence shown here is derived from an EMBL/GenBank/DDBJ whole genome shotgun (WGS) entry which is preliminary data.</text>
</comment>
<keyword evidence="2" id="KW-1185">Reference proteome</keyword>
<proteinExistence type="predicted"/>
<gene>
    <name evidence="1" type="ORF">AVEN_38854_1</name>
</gene>
<dbReference type="Proteomes" id="UP000499080">
    <property type="component" value="Unassembled WGS sequence"/>
</dbReference>
<accession>A0A4Y2SYW9</accession>